<reference evidence="1" key="1">
    <citation type="submission" date="2018-04" db="EMBL/GenBank/DDBJ databases">
        <authorList>
            <person name="Go L.Y."/>
            <person name="Mitchell J.A."/>
        </authorList>
    </citation>
    <scope>NUCLEOTIDE SEQUENCE</scope>
    <source>
        <strain evidence="1">WBAF</strain>
    </source>
</reference>
<accession>A0A3B0JAW6</accession>
<proteinExistence type="predicted"/>
<organism evidence="1">
    <name type="scientific">Wolbachia endosymbiont of Aleurodicus floccissimus</name>
    <dbReference type="NCBI Taxonomy" id="2152762"/>
    <lineage>
        <taxon>Bacteria</taxon>
        <taxon>Pseudomonadati</taxon>
        <taxon>Pseudomonadota</taxon>
        <taxon>Alphaproteobacteria</taxon>
        <taxon>Rickettsiales</taxon>
        <taxon>Anaplasmataceae</taxon>
        <taxon>Wolbachieae</taxon>
        <taxon>Wolbachia</taxon>
    </lineage>
</organism>
<name>A0A3B0JAW6_9RICK</name>
<gene>
    <name evidence="1" type="ORF">WBAF_1132</name>
</gene>
<evidence type="ECO:0000313" key="1">
    <source>
        <dbReference type="EMBL" id="SPP34273.1"/>
    </source>
</evidence>
<dbReference type="EMBL" id="OUNF01000298">
    <property type="protein sequence ID" value="SPP34273.1"/>
    <property type="molecule type" value="Genomic_DNA"/>
</dbReference>
<dbReference type="AlphaFoldDB" id="A0A3B0JAW6"/>
<protein>
    <submittedName>
        <fullName evidence="1">Uncharacterized protein</fullName>
    </submittedName>
</protein>
<sequence>MSKKIVNALKSEVKKLKYADLNSISIKSDSWNFSYKTYIDLGRSHNLTINEKEVPNELIEKLYSKHKDLILEDENGRKNYSPFLKQIFIKIFEYAGAEVPSDSIMEELITNYHQEGYNHFLFLHILKALSPFGLLVLDSNIIITYSMDCRDSNCLKLNFSMDCIKVRSSDLVNDIKTPGFYSSVEFKLKSKGRSITYEDGKVLINIPKELKSYKASGRSLCDITIEYFQEFFGNLGFKFETKVEHSLGEPLKVLKDVNTYHDKNLNLNQQLSNSR</sequence>